<dbReference type="Proteomes" id="UP001420932">
    <property type="component" value="Unassembled WGS sequence"/>
</dbReference>
<comment type="caution">
    <text evidence="2">The sequence shown here is derived from an EMBL/GenBank/DDBJ whole genome shotgun (WGS) entry which is preliminary data.</text>
</comment>
<feature type="region of interest" description="Disordered" evidence="1">
    <location>
        <begin position="33"/>
        <end position="64"/>
    </location>
</feature>
<proteinExistence type="predicted"/>
<organism evidence="2 3">
    <name type="scientific">Stephania yunnanensis</name>
    <dbReference type="NCBI Taxonomy" id="152371"/>
    <lineage>
        <taxon>Eukaryota</taxon>
        <taxon>Viridiplantae</taxon>
        <taxon>Streptophyta</taxon>
        <taxon>Embryophyta</taxon>
        <taxon>Tracheophyta</taxon>
        <taxon>Spermatophyta</taxon>
        <taxon>Magnoliopsida</taxon>
        <taxon>Ranunculales</taxon>
        <taxon>Menispermaceae</taxon>
        <taxon>Menispermoideae</taxon>
        <taxon>Cissampelideae</taxon>
        <taxon>Stephania</taxon>
    </lineage>
</organism>
<evidence type="ECO:0000313" key="3">
    <source>
        <dbReference type="Proteomes" id="UP001420932"/>
    </source>
</evidence>
<feature type="region of interest" description="Disordered" evidence="1">
    <location>
        <begin position="1"/>
        <end position="20"/>
    </location>
</feature>
<accession>A0AAP0L241</accession>
<evidence type="ECO:0000256" key="1">
    <source>
        <dbReference type="SAM" id="MobiDB-lite"/>
    </source>
</evidence>
<dbReference type="EMBL" id="JBBNAF010000002">
    <property type="protein sequence ID" value="KAK9162886.1"/>
    <property type="molecule type" value="Genomic_DNA"/>
</dbReference>
<reference evidence="2 3" key="1">
    <citation type="submission" date="2024-01" db="EMBL/GenBank/DDBJ databases">
        <title>Genome assemblies of Stephania.</title>
        <authorList>
            <person name="Yang L."/>
        </authorList>
    </citation>
    <scope>NUCLEOTIDE SEQUENCE [LARGE SCALE GENOMIC DNA]</scope>
    <source>
        <strain evidence="2">YNDBR</strain>
        <tissue evidence="2">Leaf</tissue>
    </source>
</reference>
<evidence type="ECO:0000313" key="2">
    <source>
        <dbReference type="EMBL" id="KAK9162886.1"/>
    </source>
</evidence>
<feature type="compositionally biased region" description="Low complexity" evidence="1">
    <location>
        <begin position="9"/>
        <end position="20"/>
    </location>
</feature>
<keyword evidence="3" id="KW-1185">Reference proteome</keyword>
<name>A0AAP0L241_9MAGN</name>
<gene>
    <name evidence="2" type="ORF">Syun_003788</name>
</gene>
<dbReference type="AlphaFoldDB" id="A0AAP0L241"/>
<sequence>MVTRRASASDDAIQQDKAAAAVNIRRESVLWLWSSRTREGEENTRQGGDGAGRREEEGDGGGSY</sequence>
<protein>
    <submittedName>
        <fullName evidence="2">Uncharacterized protein</fullName>
    </submittedName>
</protein>